<evidence type="ECO:0000256" key="1">
    <source>
        <dbReference type="ARBA" id="ARBA00022603"/>
    </source>
</evidence>
<dbReference type="GO" id="GO:0032259">
    <property type="term" value="P:methylation"/>
    <property type="evidence" value="ECO:0007669"/>
    <property type="project" value="UniProtKB-KW"/>
</dbReference>
<dbReference type="CDD" id="cd02440">
    <property type="entry name" value="AdoMet_MTases"/>
    <property type="match status" value="1"/>
</dbReference>
<dbReference type="Gene3D" id="3.40.50.150">
    <property type="entry name" value="Vaccinia Virus protein VP39"/>
    <property type="match status" value="1"/>
</dbReference>
<organism evidence="5 6">
    <name type="scientific">Paenibacillus crassostreae</name>
    <dbReference type="NCBI Taxonomy" id="1763538"/>
    <lineage>
        <taxon>Bacteria</taxon>
        <taxon>Bacillati</taxon>
        <taxon>Bacillota</taxon>
        <taxon>Bacilli</taxon>
        <taxon>Bacillales</taxon>
        <taxon>Paenibacillaceae</taxon>
        <taxon>Paenibacillus</taxon>
    </lineage>
</organism>
<dbReference type="KEGG" id="pcx:LPB68_00440"/>
<accession>A0A167FCM8</accession>
<dbReference type="RefSeq" id="WP_068655114.1">
    <property type="nucleotide sequence ID" value="NZ_CP017770.1"/>
</dbReference>
<keyword evidence="2" id="KW-0808">Transferase</keyword>
<sequence length="239" mass="27609">MFDNSAEIYDALYSFKNYKHEADTIRQYLNRLNPNVTSLLDVACGTGKHIEYLTDYFTIDGIDLNERFIQTAQKRNSSSNFWCVDMTSFQLNKKYDVVMCLFSSIAYVKTLIRVKESIDQFKRHLSDTGIIIIEPWYTPDTWEPGFVSVLNSETESHKISRMSHAARDGDISILNFEYLVGSIHGIEHKKERHELGLFKHEELIDVFEATGMKVEYDSEGISGRGLYILSFLKEEDNSV</sequence>
<evidence type="ECO:0000259" key="4">
    <source>
        <dbReference type="Pfam" id="PF13649"/>
    </source>
</evidence>
<dbReference type="SUPFAM" id="SSF53335">
    <property type="entry name" value="S-adenosyl-L-methionine-dependent methyltransferases"/>
    <property type="match status" value="1"/>
</dbReference>
<dbReference type="Pfam" id="PF13649">
    <property type="entry name" value="Methyltransf_25"/>
    <property type="match status" value="1"/>
</dbReference>
<name>A0A167FCM8_9BACL</name>
<evidence type="ECO:0000256" key="2">
    <source>
        <dbReference type="ARBA" id="ARBA00022679"/>
    </source>
</evidence>
<dbReference type="PANTHER" id="PTHR43464:SF19">
    <property type="entry name" value="UBIQUINONE BIOSYNTHESIS O-METHYLTRANSFERASE, MITOCHONDRIAL"/>
    <property type="match status" value="1"/>
</dbReference>
<dbReference type="EMBL" id="LSFN01000005">
    <property type="protein sequence ID" value="OAB76414.1"/>
    <property type="molecule type" value="Genomic_DNA"/>
</dbReference>
<keyword evidence="3" id="KW-0949">S-adenosyl-L-methionine</keyword>
<evidence type="ECO:0000313" key="6">
    <source>
        <dbReference type="Proteomes" id="UP000077134"/>
    </source>
</evidence>
<proteinExistence type="predicted"/>
<dbReference type="InterPro" id="IPR029063">
    <property type="entry name" value="SAM-dependent_MTases_sf"/>
</dbReference>
<dbReference type="PANTHER" id="PTHR43464">
    <property type="entry name" value="METHYLTRANSFERASE"/>
    <property type="match status" value="1"/>
</dbReference>
<dbReference type="Proteomes" id="UP000077134">
    <property type="component" value="Unassembled WGS sequence"/>
</dbReference>
<dbReference type="GO" id="GO:0008168">
    <property type="term" value="F:methyltransferase activity"/>
    <property type="evidence" value="ECO:0007669"/>
    <property type="project" value="UniProtKB-KW"/>
</dbReference>
<evidence type="ECO:0000313" key="5">
    <source>
        <dbReference type="EMBL" id="OAB76414.1"/>
    </source>
</evidence>
<protein>
    <recommendedName>
        <fullName evidence="4">Methyltransferase domain-containing protein</fullName>
    </recommendedName>
</protein>
<keyword evidence="6" id="KW-1185">Reference proteome</keyword>
<gene>
    <name evidence="5" type="ORF">PNBC_03095</name>
</gene>
<reference evidence="5 6" key="1">
    <citation type="submission" date="2016-02" db="EMBL/GenBank/DDBJ databases">
        <title>Paenibacillus sp. LPB0068, isolated from Crassostrea gigas.</title>
        <authorList>
            <person name="Shin S.-K."/>
            <person name="Yi H."/>
        </authorList>
    </citation>
    <scope>NUCLEOTIDE SEQUENCE [LARGE SCALE GENOMIC DNA]</scope>
    <source>
        <strain evidence="5 6">LPB0068</strain>
    </source>
</reference>
<dbReference type="Gene3D" id="2.20.130.10">
    <property type="entry name" value="CAC2371-like domains"/>
    <property type="match status" value="1"/>
</dbReference>
<dbReference type="AlphaFoldDB" id="A0A167FCM8"/>
<comment type="caution">
    <text evidence="5">The sequence shown here is derived from an EMBL/GenBank/DDBJ whole genome shotgun (WGS) entry which is preliminary data.</text>
</comment>
<dbReference type="InterPro" id="IPR041698">
    <property type="entry name" value="Methyltransf_25"/>
</dbReference>
<dbReference type="OrthoDB" id="9811589at2"/>
<dbReference type="STRING" id="1763538.LPB68_00440"/>
<evidence type="ECO:0000256" key="3">
    <source>
        <dbReference type="ARBA" id="ARBA00022691"/>
    </source>
</evidence>
<keyword evidence="1" id="KW-0489">Methyltransferase</keyword>
<feature type="domain" description="Methyltransferase" evidence="4">
    <location>
        <begin position="40"/>
        <end position="129"/>
    </location>
</feature>